<dbReference type="AlphaFoldDB" id="S9VPY1"/>
<evidence type="ECO:0000256" key="1">
    <source>
        <dbReference type="ARBA" id="ARBA00004604"/>
    </source>
</evidence>
<keyword evidence="4" id="KW-1185">Reference proteome</keyword>
<dbReference type="EMBL" id="LR877162">
    <property type="protein sequence ID" value="CAD2220811.1"/>
    <property type="molecule type" value="Genomic_DNA"/>
</dbReference>
<keyword evidence="2" id="KW-0271">Exosome</keyword>
<protein>
    <submittedName>
        <fullName evidence="3">Uncharacterized protein</fullName>
    </submittedName>
</protein>
<name>S9VPY1_9TRYP</name>
<dbReference type="InterPro" id="IPR039771">
    <property type="entry name" value="Csl4"/>
</dbReference>
<evidence type="ECO:0000256" key="2">
    <source>
        <dbReference type="ARBA" id="ARBA00022835"/>
    </source>
</evidence>
<organism evidence="3 4">
    <name type="scientific">Angomonas deanei</name>
    <dbReference type="NCBI Taxonomy" id="59799"/>
    <lineage>
        <taxon>Eukaryota</taxon>
        <taxon>Discoba</taxon>
        <taxon>Euglenozoa</taxon>
        <taxon>Kinetoplastea</taxon>
        <taxon>Metakinetoplastina</taxon>
        <taxon>Trypanosomatida</taxon>
        <taxon>Trypanosomatidae</taxon>
        <taxon>Strigomonadinae</taxon>
        <taxon>Angomonas</taxon>
    </lineage>
</organism>
<dbReference type="Proteomes" id="UP000515908">
    <property type="component" value="Chromosome 18"/>
</dbReference>
<dbReference type="InterPro" id="IPR012340">
    <property type="entry name" value="NA-bd_OB-fold"/>
</dbReference>
<dbReference type="PANTHER" id="PTHR12686">
    <property type="entry name" value="3'-5' EXORIBONUCLEASE CSL4-RELATED"/>
    <property type="match status" value="1"/>
</dbReference>
<dbReference type="Gene3D" id="2.40.50.140">
    <property type="entry name" value="Nucleic acid-binding proteins"/>
    <property type="match status" value="1"/>
</dbReference>
<dbReference type="GO" id="GO:0005730">
    <property type="term" value="C:nucleolus"/>
    <property type="evidence" value="ECO:0007669"/>
    <property type="project" value="UniProtKB-SubCell"/>
</dbReference>
<accession>S9VPY1</accession>
<reference evidence="3 4" key="1">
    <citation type="submission" date="2020-08" db="EMBL/GenBank/DDBJ databases">
        <authorList>
            <person name="Newling K."/>
            <person name="Davey J."/>
            <person name="Forrester S."/>
        </authorList>
    </citation>
    <scope>NUCLEOTIDE SEQUENCE [LARGE SCALE GENOMIC DNA]</scope>
    <source>
        <strain evidence="4">Crithidia deanei Carvalho (ATCC PRA-265)</strain>
    </source>
</reference>
<dbReference type="GO" id="GO:0006396">
    <property type="term" value="P:RNA processing"/>
    <property type="evidence" value="ECO:0007669"/>
    <property type="project" value="InterPro"/>
</dbReference>
<evidence type="ECO:0000313" key="4">
    <source>
        <dbReference type="Proteomes" id="UP000515908"/>
    </source>
</evidence>
<evidence type="ECO:0000313" key="3">
    <source>
        <dbReference type="EMBL" id="CAD2220811.1"/>
    </source>
</evidence>
<dbReference type="PANTHER" id="PTHR12686:SF8">
    <property type="entry name" value="EXOSOME COMPLEX COMPONENT CSL4"/>
    <property type="match status" value="1"/>
</dbReference>
<sequence>MSTSLFIRETGAMVCPGDLLYSAPLTVDGEALQVVAGEGSYVKAVSGGDGTEELVLLSSKLGIVQWDESCVSVFSRAAPGSLSTASSHTVLGPRPGDYVHVRILRVQRMFAYGEIIAINNTWCSHRRGFGAFRGVLRQDDIRTFHVTKDQLTPPPPSVSFSSGDVVLAEVVSQSDVRQYQLSTVGPQFGVLESTIVREDGSLEKLQHIPQRRDAMVSLSDGALHLKWCPLL</sequence>
<dbReference type="GO" id="GO:0005737">
    <property type="term" value="C:cytoplasm"/>
    <property type="evidence" value="ECO:0007669"/>
    <property type="project" value="TreeGrafter"/>
</dbReference>
<dbReference type="VEuPathDB" id="TriTrypDB:ADEAN_000833400"/>
<dbReference type="GO" id="GO:0000176">
    <property type="term" value="C:nuclear exosome (RNase complex)"/>
    <property type="evidence" value="ECO:0007669"/>
    <property type="project" value="TreeGrafter"/>
</dbReference>
<proteinExistence type="predicted"/>
<dbReference type="SUPFAM" id="SSF50249">
    <property type="entry name" value="Nucleic acid-binding proteins"/>
    <property type="match status" value="1"/>
</dbReference>
<dbReference type="OrthoDB" id="440760at2759"/>
<comment type="subcellular location">
    <subcellularLocation>
        <location evidence="1">Nucleus</location>
        <location evidence="1">Nucleolus</location>
    </subcellularLocation>
</comment>
<gene>
    <name evidence="3" type="ORF">ADEAN_000833400</name>
</gene>